<proteinExistence type="predicted"/>
<dbReference type="AlphaFoldDB" id="A0A8X7MUU0"/>
<keyword evidence="2" id="KW-1185">Reference proteome</keyword>
<gene>
    <name evidence="1" type="ORF">A4X06_0g3304</name>
</gene>
<evidence type="ECO:0000313" key="2">
    <source>
        <dbReference type="Proteomes" id="UP000077684"/>
    </source>
</evidence>
<dbReference type="Proteomes" id="UP000077684">
    <property type="component" value="Unassembled WGS sequence"/>
</dbReference>
<organism evidence="1 2">
    <name type="scientific">Tilletia controversa</name>
    <name type="common">dwarf bunt fungus</name>
    <dbReference type="NCBI Taxonomy" id="13291"/>
    <lineage>
        <taxon>Eukaryota</taxon>
        <taxon>Fungi</taxon>
        <taxon>Dikarya</taxon>
        <taxon>Basidiomycota</taxon>
        <taxon>Ustilaginomycotina</taxon>
        <taxon>Exobasidiomycetes</taxon>
        <taxon>Tilletiales</taxon>
        <taxon>Tilletiaceae</taxon>
        <taxon>Tilletia</taxon>
    </lineage>
</organism>
<name>A0A8X7MUU0_9BASI</name>
<comment type="caution">
    <text evidence="1">The sequence shown here is derived from an EMBL/GenBank/DDBJ whole genome shotgun (WGS) entry which is preliminary data.</text>
</comment>
<reference evidence="1" key="2">
    <citation type="journal article" date="2019" name="IMA Fungus">
        <title>Genome sequencing and comparison of five Tilletia species to identify candidate genes for the detection of regulated species infecting wheat.</title>
        <authorList>
            <person name="Nguyen H.D.T."/>
            <person name="Sultana T."/>
            <person name="Kesanakurti P."/>
            <person name="Hambleton S."/>
        </authorList>
    </citation>
    <scope>NUCLEOTIDE SEQUENCE</scope>
    <source>
        <strain evidence="1">DAOMC 236426</strain>
    </source>
</reference>
<evidence type="ECO:0000313" key="1">
    <source>
        <dbReference type="EMBL" id="KAE8249276.1"/>
    </source>
</evidence>
<accession>A0A8X7MUU0</accession>
<reference evidence="1" key="1">
    <citation type="submission" date="2016-04" db="EMBL/GenBank/DDBJ databases">
        <authorList>
            <person name="Nguyen H.D."/>
            <person name="Samba Siva P."/>
            <person name="Cullis J."/>
            <person name="Levesque C.A."/>
            <person name="Hambleton S."/>
        </authorList>
    </citation>
    <scope>NUCLEOTIDE SEQUENCE</scope>
    <source>
        <strain evidence="1">DAOMC 236426</strain>
    </source>
</reference>
<dbReference type="EMBL" id="LWDE02000293">
    <property type="protein sequence ID" value="KAE8249276.1"/>
    <property type="molecule type" value="Genomic_DNA"/>
</dbReference>
<protein>
    <submittedName>
        <fullName evidence="1">Uncharacterized protein</fullName>
    </submittedName>
</protein>
<sequence length="343" mass="37188">MTTPTPAPVFKAGDFPLLTERQTTATGDAEGFHERLDLFLDSAKGNNSANNTIDKTNPLQFTPTEKGVLVGQGISMLKTFRYQALLPASGLSTTAMSAIYANMGPACMKAMFAAVGLFVAANVNIQDNALMTAAWISKTMSDAHKVVKLPYTAYFQMQFPALPGYAQAKKDVVSSLNTGLALMPSVYNAQQKAMVRDWVLWSEDKFLKSAAAVTKKLGDPFQSFTFWNTISYFYPFSFDIAGSAPSKELKDGVAAKMASLLKDWTDSYMKANGLKLPPPSAQVNVKLQEIQAVMLSAGNVFGTDVIATGKLPLSNAMFGMIVATQAFHLANKYLAEENARKQH</sequence>